<evidence type="ECO:0000313" key="1">
    <source>
        <dbReference type="EMBL" id="KAJ3808609.1"/>
    </source>
</evidence>
<organism evidence="1 2">
    <name type="scientific">Lentinula aff. lateritia</name>
    <dbReference type="NCBI Taxonomy" id="2804960"/>
    <lineage>
        <taxon>Eukaryota</taxon>
        <taxon>Fungi</taxon>
        <taxon>Dikarya</taxon>
        <taxon>Basidiomycota</taxon>
        <taxon>Agaricomycotina</taxon>
        <taxon>Agaricomycetes</taxon>
        <taxon>Agaricomycetidae</taxon>
        <taxon>Agaricales</taxon>
        <taxon>Marasmiineae</taxon>
        <taxon>Omphalotaceae</taxon>
        <taxon>Lentinula</taxon>
    </lineage>
</organism>
<name>A0ACC1TV59_9AGAR</name>
<keyword evidence="2" id="KW-1185">Reference proteome</keyword>
<sequence>MLTLSLLRLLAAFLILPTLLAVSAAPLTGRTDLRTQVKKPDPRKLGKIMIQHSIFESPSFYFSHRNGFAPVPQNRKGTAAATGNIKPEIFIGRRLTLKDFWAKPIAIINFEKVKRNAVFLDMQTVVKGSSTWDYMAKAMEYLQANKGLEFEFQDQGEKTWKSLLETCSRKHEPKTSEVRSSTAGSGNGESVLQEKLPSTLSKTLIGEEAGNVTNAV</sequence>
<comment type="caution">
    <text evidence="1">The sequence shown here is derived from an EMBL/GenBank/DDBJ whole genome shotgun (WGS) entry which is preliminary data.</text>
</comment>
<gene>
    <name evidence="1" type="ORF">F5876DRAFT_78567</name>
</gene>
<proteinExistence type="predicted"/>
<reference evidence="1" key="1">
    <citation type="submission" date="2022-09" db="EMBL/GenBank/DDBJ databases">
        <title>A Global Phylogenomic Analysis of the Shiitake Genus Lentinula.</title>
        <authorList>
            <consortium name="DOE Joint Genome Institute"/>
            <person name="Sierra-Patev S."/>
            <person name="Min B."/>
            <person name="Naranjo-Ortiz M."/>
            <person name="Looney B."/>
            <person name="Konkel Z."/>
            <person name="Slot J.C."/>
            <person name="Sakamoto Y."/>
            <person name="Steenwyk J.L."/>
            <person name="Rokas A."/>
            <person name="Carro J."/>
            <person name="Camarero S."/>
            <person name="Ferreira P."/>
            <person name="Molpeceres G."/>
            <person name="Ruiz-Duenas F.J."/>
            <person name="Serrano A."/>
            <person name="Henrissat B."/>
            <person name="Drula E."/>
            <person name="Hughes K.W."/>
            <person name="Mata J.L."/>
            <person name="Ishikawa N.K."/>
            <person name="Vargas-Isla R."/>
            <person name="Ushijima S."/>
            <person name="Smith C.A."/>
            <person name="Ahrendt S."/>
            <person name="Andreopoulos W."/>
            <person name="He G."/>
            <person name="Labutti K."/>
            <person name="Lipzen A."/>
            <person name="Ng V."/>
            <person name="Riley R."/>
            <person name="Sandor L."/>
            <person name="Barry K."/>
            <person name="Martinez A.T."/>
            <person name="Xiao Y."/>
            <person name="Gibbons J.G."/>
            <person name="Terashima K."/>
            <person name="Grigoriev I.V."/>
            <person name="Hibbett D.S."/>
        </authorList>
    </citation>
    <scope>NUCLEOTIDE SEQUENCE</scope>
    <source>
        <strain evidence="1">TMI1499</strain>
    </source>
</reference>
<accession>A0ACC1TV59</accession>
<dbReference type="EMBL" id="MU795210">
    <property type="protein sequence ID" value="KAJ3808609.1"/>
    <property type="molecule type" value="Genomic_DNA"/>
</dbReference>
<dbReference type="Proteomes" id="UP001163835">
    <property type="component" value="Unassembled WGS sequence"/>
</dbReference>
<evidence type="ECO:0000313" key="2">
    <source>
        <dbReference type="Proteomes" id="UP001163835"/>
    </source>
</evidence>
<protein>
    <submittedName>
        <fullName evidence="1">Uncharacterized protein</fullName>
    </submittedName>
</protein>